<feature type="region of interest" description="Disordered" evidence="6">
    <location>
        <begin position="100"/>
        <end position="126"/>
    </location>
</feature>
<evidence type="ECO:0000259" key="7">
    <source>
        <dbReference type="Pfam" id="PF03798"/>
    </source>
</evidence>
<proteinExistence type="inferred from homology"/>
<evidence type="ECO:0000313" key="8">
    <source>
        <dbReference type="EMBL" id="KAJ7035766.1"/>
    </source>
</evidence>
<dbReference type="GO" id="GO:0046513">
    <property type="term" value="P:ceramide biosynthetic process"/>
    <property type="evidence" value="ECO:0007669"/>
    <property type="project" value="InterPro"/>
</dbReference>
<comment type="caution">
    <text evidence="8">The sequence shown here is derived from an EMBL/GenBank/DDBJ whole genome shotgun (WGS) entry which is preliminary data.</text>
</comment>
<accession>A0AAD6X5L0</accession>
<evidence type="ECO:0000256" key="4">
    <source>
        <dbReference type="ARBA" id="ARBA00022989"/>
    </source>
</evidence>
<gene>
    <name evidence="8" type="ORF">C8F04DRAFT_1394579</name>
</gene>
<keyword evidence="5" id="KW-0472">Membrane</keyword>
<dbReference type="AlphaFoldDB" id="A0AAD6X5L0"/>
<evidence type="ECO:0000313" key="9">
    <source>
        <dbReference type="Proteomes" id="UP001218188"/>
    </source>
</evidence>
<keyword evidence="9" id="KW-1185">Reference proteome</keyword>
<reference evidence="8" key="1">
    <citation type="submission" date="2023-03" db="EMBL/GenBank/DDBJ databases">
        <title>Massive genome expansion in bonnet fungi (Mycena s.s.) driven by repeated elements and novel gene families across ecological guilds.</title>
        <authorList>
            <consortium name="Lawrence Berkeley National Laboratory"/>
            <person name="Harder C.B."/>
            <person name="Miyauchi S."/>
            <person name="Viragh M."/>
            <person name="Kuo A."/>
            <person name="Thoen E."/>
            <person name="Andreopoulos B."/>
            <person name="Lu D."/>
            <person name="Skrede I."/>
            <person name="Drula E."/>
            <person name="Henrissat B."/>
            <person name="Morin E."/>
            <person name="Kohler A."/>
            <person name="Barry K."/>
            <person name="LaButti K."/>
            <person name="Morin E."/>
            <person name="Salamov A."/>
            <person name="Lipzen A."/>
            <person name="Mereny Z."/>
            <person name="Hegedus B."/>
            <person name="Baldrian P."/>
            <person name="Stursova M."/>
            <person name="Weitz H."/>
            <person name="Taylor A."/>
            <person name="Grigoriev I.V."/>
            <person name="Nagy L.G."/>
            <person name="Martin F."/>
            <person name="Kauserud H."/>
        </authorList>
    </citation>
    <scope>NUCLEOTIDE SEQUENCE</scope>
    <source>
        <strain evidence="8">CBHHK200</strain>
    </source>
</reference>
<dbReference type="InterPro" id="IPR006634">
    <property type="entry name" value="TLC-dom"/>
</dbReference>
<dbReference type="InterPro" id="IPR016439">
    <property type="entry name" value="Lag1/Lac1-like"/>
</dbReference>
<organism evidence="8 9">
    <name type="scientific">Mycena alexandri</name>
    <dbReference type="NCBI Taxonomy" id="1745969"/>
    <lineage>
        <taxon>Eukaryota</taxon>
        <taxon>Fungi</taxon>
        <taxon>Dikarya</taxon>
        <taxon>Basidiomycota</taxon>
        <taxon>Agaricomycotina</taxon>
        <taxon>Agaricomycetes</taxon>
        <taxon>Agaricomycetidae</taxon>
        <taxon>Agaricales</taxon>
        <taxon>Marasmiineae</taxon>
        <taxon>Mycenaceae</taxon>
        <taxon>Mycena</taxon>
    </lineage>
</organism>
<dbReference type="EMBL" id="JARJCM010000048">
    <property type="protein sequence ID" value="KAJ7035766.1"/>
    <property type="molecule type" value="Genomic_DNA"/>
</dbReference>
<sequence length="482" mass="54062">MVFLRVGPLVSWSAAWLCARGSWRRRERAWRSAHRTLRKGLCRLLGDGGELRSAHHHIHTVDVRTSSATRIFLLLSSAYPYLRRRVGHAFVHGYSPADFPRSPPPPLSRAGSTRPPSSVGTKKWVRRGGGAETYTVSRVRCLSPGAGSKNGRHAHRSIGGSNAGARGRWRVLPLHARSFTFTPRRRRLRLDAAGLGKVRNEDKMGRRYARESAGLFEAALSRVRCTVCYAGAPLLVSREDLGEARGLSDGAVVYGKKILRKFLRGQTSRKRGTAWHCRLPTPSSHPHSPPPVPFTESVPVHAEFRADSSPARTTSHKRQRGALLSSPCTSIFPLLSFPLTQTPAASVARKRSVSQSARTTAACPTGRAVFFAMINPDSPTHRTQTNRSKLRRIKDRSIILNFGGVENGLDSTDFLQCTTPAFWFRTAFFWRDYPHTHLSGAMKRYYVVQIGYWVQQWTVLLLGLKKRRSDYWEYMVHHVVTV</sequence>
<dbReference type="GO" id="GO:0016020">
    <property type="term" value="C:membrane"/>
    <property type="evidence" value="ECO:0007669"/>
    <property type="project" value="UniProtKB-SubCell"/>
</dbReference>
<evidence type="ECO:0000256" key="1">
    <source>
        <dbReference type="ARBA" id="ARBA00004141"/>
    </source>
</evidence>
<comment type="similarity">
    <text evidence="2">Belongs to the sphingosine N-acyltransferase family.</text>
</comment>
<keyword evidence="3" id="KW-0812">Transmembrane</keyword>
<comment type="subcellular location">
    <subcellularLocation>
        <location evidence="1">Membrane</location>
        <topology evidence="1">Multi-pass membrane protein</topology>
    </subcellularLocation>
</comment>
<dbReference type="PANTHER" id="PTHR12560:SF0">
    <property type="entry name" value="LD18904P"/>
    <property type="match status" value="1"/>
</dbReference>
<dbReference type="GO" id="GO:0050291">
    <property type="term" value="F:sphingosine N-acyltransferase activity"/>
    <property type="evidence" value="ECO:0007669"/>
    <property type="project" value="InterPro"/>
</dbReference>
<evidence type="ECO:0000256" key="2">
    <source>
        <dbReference type="ARBA" id="ARBA00009808"/>
    </source>
</evidence>
<protein>
    <recommendedName>
        <fullName evidence="7">TLC domain-containing protein</fullName>
    </recommendedName>
</protein>
<feature type="region of interest" description="Disordered" evidence="6">
    <location>
        <begin position="276"/>
        <end position="296"/>
    </location>
</feature>
<keyword evidence="4" id="KW-1133">Transmembrane helix</keyword>
<evidence type="ECO:0000256" key="5">
    <source>
        <dbReference type="ARBA" id="ARBA00023136"/>
    </source>
</evidence>
<dbReference type="Proteomes" id="UP001218188">
    <property type="component" value="Unassembled WGS sequence"/>
</dbReference>
<evidence type="ECO:0000256" key="3">
    <source>
        <dbReference type="ARBA" id="ARBA00022692"/>
    </source>
</evidence>
<dbReference type="Pfam" id="PF03798">
    <property type="entry name" value="TRAM_LAG1_CLN8"/>
    <property type="match status" value="1"/>
</dbReference>
<evidence type="ECO:0000256" key="6">
    <source>
        <dbReference type="SAM" id="MobiDB-lite"/>
    </source>
</evidence>
<name>A0AAD6X5L0_9AGAR</name>
<dbReference type="PANTHER" id="PTHR12560">
    <property type="entry name" value="LONGEVITY ASSURANCE FACTOR 1 LAG1"/>
    <property type="match status" value="1"/>
</dbReference>
<feature type="domain" description="TLC" evidence="7">
    <location>
        <begin position="426"/>
        <end position="482"/>
    </location>
</feature>